<feature type="region of interest" description="Disordered" evidence="2">
    <location>
        <begin position="61"/>
        <end position="94"/>
    </location>
</feature>
<evidence type="ECO:0000256" key="2">
    <source>
        <dbReference type="SAM" id="MobiDB-lite"/>
    </source>
</evidence>
<evidence type="ECO:0000313" key="4">
    <source>
        <dbReference type="Proteomes" id="UP000789595"/>
    </source>
</evidence>
<name>A0A8J2WGS5_9STRA</name>
<reference evidence="3" key="1">
    <citation type="submission" date="2021-11" db="EMBL/GenBank/DDBJ databases">
        <authorList>
            <consortium name="Genoscope - CEA"/>
            <person name="William W."/>
        </authorList>
    </citation>
    <scope>NUCLEOTIDE SEQUENCE</scope>
</reference>
<dbReference type="EMBL" id="CAKKNE010000002">
    <property type="protein sequence ID" value="CAH0367845.1"/>
    <property type="molecule type" value="Genomic_DNA"/>
</dbReference>
<feature type="coiled-coil region" evidence="1">
    <location>
        <begin position="22"/>
        <end position="60"/>
    </location>
</feature>
<feature type="region of interest" description="Disordered" evidence="2">
    <location>
        <begin position="435"/>
        <end position="461"/>
    </location>
</feature>
<evidence type="ECO:0000313" key="3">
    <source>
        <dbReference type="EMBL" id="CAH0367845.1"/>
    </source>
</evidence>
<feature type="coiled-coil region" evidence="1">
    <location>
        <begin position="165"/>
        <end position="289"/>
    </location>
</feature>
<accession>A0A8J2WGS5</accession>
<proteinExistence type="predicted"/>
<gene>
    <name evidence="3" type="ORF">PECAL_2P08840</name>
</gene>
<protein>
    <submittedName>
        <fullName evidence="3">Uncharacterized protein</fullName>
    </submittedName>
</protein>
<dbReference type="Proteomes" id="UP000789595">
    <property type="component" value="Unassembled WGS sequence"/>
</dbReference>
<sequence>MPRTKRPDVFQLAVATRSYSSVDGYRKEIDVLKSELAQTRQRLDDQARDFAREREDLQRQLRMKRGAASPERGGKKDDVAVKAASPERVVKSNDNEAQRWEARCAALAAQRALYDAARSLDERSAREYASKVASELTKNHEKLQRMQLERLGALDGRVGAAAARVRDTNEHVAAARRRAADLARELAARGDAQRIDELERELAAYRQAQKERFAYENALEDMRDDAASAAFCAAADDALRQARLHQAAANERDALKLANARLASIESERDAAEDAVRRERGAVAELRAQLAELRRPGVSRGCQVDEEVVGEPVVNAAVGAAAVKCREAVEEELRAAAAFAHLHDLLKVAALDAAAAVKETLESKLEASIEREKRLRLALAAAGGFEADEAGPADAARGDAAAAAAARLRDLLPAAKVAVDGARAARAAALDDLCAAAGAPPPPPSEERSTRELLAADFGRR</sequence>
<organism evidence="3 4">
    <name type="scientific">Pelagomonas calceolata</name>
    <dbReference type="NCBI Taxonomy" id="35677"/>
    <lineage>
        <taxon>Eukaryota</taxon>
        <taxon>Sar</taxon>
        <taxon>Stramenopiles</taxon>
        <taxon>Ochrophyta</taxon>
        <taxon>Pelagophyceae</taxon>
        <taxon>Pelagomonadales</taxon>
        <taxon>Pelagomonadaceae</taxon>
        <taxon>Pelagomonas</taxon>
    </lineage>
</organism>
<comment type="caution">
    <text evidence="3">The sequence shown here is derived from an EMBL/GenBank/DDBJ whole genome shotgun (WGS) entry which is preliminary data.</text>
</comment>
<keyword evidence="4" id="KW-1185">Reference proteome</keyword>
<dbReference type="AlphaFoldDB" id="A0A8J2WGS5"/>
<keyword evidence="1" id="KW-0175">Coiled coil</keyword>
<evidence type="ECO:0000256" key="1">
    <source>
        <dbReference type="SAM" id="Coils"/>
    </source>
</evidence>